<gene>
    <name evidence="1" type="ORF">PBS003_LOCUS2239</name>
</gene>
<proteinExistence type="predicted"/>
<sequence>MADSLYDCTKSRQEVAERYSLLQDALRVQNQAFQSLLRTLRQRSPPAQSMKILTAFESSEQRWTEHRLYLPAVSEAYGGADNVVQDNIVHYADPNVRVSILARFSRTRIDYLQQAEELAHFAQSTEVELRGKNIRKDEVDTVDNGRRAYHKNPTGNRKDHRDVYTYYKCGKPGHLKRVHVGSR</sequence>
<dbReference type="Proteomes" id="UP001160483">
    <property type="component" value="Unassembled WGS sequence"/>
</dbReference>
<evidence type="ECO:0000313" key="1">
    <source>
        <dbReference type="EMBL" id="CAH0475425.1"/>
    </source>
</evidence>
<accession>A0AAU9KS98</accession>
<name>A0AAU9KS98_9STRA</name>
<organism evidence="1 2">
    <name type="scientific">Peronospora belbahrii</name>
    <dbReference type="NCBI Taxonomy" id="622444"/>
    <lineage>
        <taxon>Eukaryota</taxon>
        <taxon>Sar</taxon>
        <taxon>Stramenopiles</taxon>
        <taxon>Oomycota</taxon>
        <taxon>Peronosporomycetes</taxon>
        <taxon>Peronosporales</taxon>
        <taxon>Peronosporaceae</taxon>
        <taxon>Peronospora</taxon>
    </lineage>
</organism>
<protein>
    <recommendedName>
        <fullName evidence="3">CCHC-type domain-containing protein</fullName>
    </recommendedName>
</protein>
<evidence type="ECO:0008006" key="3">
    <source>
        <dbReference type="Google" id="ProtNLM"/>
    </source>
</evidence>
<dbReference type="AlphaFoldDB" id="A0AAU9KS98"/>
<dbReference type="EMBL" id="CAKKTJ010000126">
    <property type="protein sequence ID" value="CAH0475425.1"/>
    <property type="molecule type" value="Genomic_DNA"/>
</dbReference>
<reference evidence="1" key="1">
    <citation type="submission" date="2021-11" db="EMBL/GenBank/DDBJ databases">
        <authorList>
            <person name="Islam A."/>
            <person name="Islam S."/>
            <person name="Flora M.S."/>
            <person name="Rahman M."/>
            <person name="Ziaur R.M."/>
            <person name="Epstein J.H."/>
            <person name="Hassan M."/>
            <person name="Klassen M."/>
            <person name="Woodard K."/>
            <person name="Webb A."/>
            <person name="Webby R.J."/>
            <person name="El Zowalaty M.E."/>
        </authorList>
    </citation>
    <scope>NUCLEOTIDE SEQUENCE</scope>
    <source>
        <strain evidence="1">Pbs3</strain>
    </source>
</reference>
<comment type="caution">
    <text evidence="1">The sequence shown here is derived from an EMBL/GenBank/DDBJ whole genome shotgun (WGS) entry which is preliminary data.</text>
</comment>
<evidence type="ECO:0000313" key="2">
    <source>
        <dbReference type="Proteomes" id="UP001160483"/>
    </source>
</evidence>